<keyword evidence="1" id="KW-0472">Membrane</keyword>
<evidence type="ECO:0000313" key="2">
    <source>
        <dbReference type="EMBL" id="KAH3809209.1"/>
    </source>
</evidence>
<organism evidence="2 3">
    <name type="scientific">Dreissena polymorpha</name>
    <name type="common">Zebra mussel</name>
    <name type="synonym">Mytilus polymorpha</name>
    <dbReference type="NCBI Taxonomy" id="45954"/>
    <lineage>
        <taxon>Eukaryota</taxon>
        <taxon>Metazoa</taxon>
        <taxon>Spiralia</taxon>
        <taxon>Lophotrochozoa</taxon>
        <taxon>Mollusca</taxon>
        <taxon>Bivalvia</taxon>
        <taxon>Autobranchia</taxon>
        <taxon>Heteroconchia</taxon>
        <taxon>Euheterodonta</taxon>
        <taxon>Imparidentia</taxon>
        <taxon>Neoheterodontei</taxon>
        <taxon>Myida</taxon>
        <taxon>Dreissenoidea</taxon>
        <taxon>Dreissenidae</taxon>
        <taxon>Dreissena</taxon>
    </lineage>
</organism>
<reference evidence="2" key="1">
    <citation type="journal article" date="2019" name="bioRxiv">
        <title>The Genome of the Zebra Mussel, Dreissena polymorpha: A Resource for Invasive Species Research.</title>
        <authorList>
            <person name="McCartney M.A."/>
            <person name="Auch B."/>
            <person name="Kono T."/>
            <person name="Mallez S."/>
            <person name="Zhang Y."/>
            <person name="Obille A."/>
            <person name="Becker A."/>
            <person name="Abrahante J.E."/>
            <person name="Garbe J."/>
            <person name="Badalamenti J.P."/>
            <person name="Herman A."/>
            <person name="Mangelson H."/>
            <person name="Liachko I."/>
            <person name="Sullivan S."/>
            <person name="Sone E.D."/>
            <person name="Koren S."/>
            <person name="Silverstein K.A.T."/>
            <person name="Beckman K.B."/>
            <person name="Gohl D.M."/>
        </authorList>
    </citation>
    <scope>NUCLEOTIDE SEQUENCE</scope>
    <source>
        <strain evidence="2">Duluth1</strain>
        <tissue evidence="2">Whole animal</tissue>
    </source>
</reference>
<sequence>MMNMPKILPSIEISHSTKNMRGMKLCKHIIIIIVIIIIIFPSPSQISEEQTFYASFMKTGPNMNDFKSVNQIPIQT</sequence>
<dbReference type="Proteomes" id="UP000828390">
    <property type="component" value="Unassembled WGS sequence"/>
</dbReference>
<comment type="caution">
    <text evidence="2">The sequence shown here is derived from an EMBL/GenBank/DDBJ whole genome shotgun (WGS) entry which is preliminary data.</text>
</comment>
<dbReference type="AlphaFoldDB" id="A0A9D4JGI6"/>
<evidence type="ECO:0000256" key="1">
    <source>
        <dbReference type="SAM" id="Phobius"/>
    </source>
</evidence>
<feature type="transmembrane region" description="Helical" evidence="1">
    <location>
        <begin position="25"/>
        <end position="42"/>
    </location>
</feature>
<accession>A0A9D4JGI6</accession>
<proteinExistence type="predicted"/>
<keyword evidence="1" id="KW-1133">Transmembrane helix</keyword>
<keyword evidence="3" id="KW-1185">Reference proteome</keyword>
<gene>
    <name evidence="2" type="ORF">DPMN_137570</name>
</gene>
<name>A0A9D4JGI6_DREPO</name>
<protein>
    <submittedName>
        <fullName evidence="2">Uncharacterized protein</fullName>
    </submittedName>
</protein>
<reference evidence="2" key="2">
    <citation type="submission" date="2020-11" db="EMBL/GenBank/DDBJ databases">
        <authorList>
            <person name="McCartney M.A."/>
            <person name="Auch B."/>
            <person name="Kono T."/>
            <person name="Mallez S."/>
            <person name="Becker A."/>
            <person name="Gohl D.M."/>
            <person name="Silverstein K.A.T."/>
            <person name="Koren S."/>
            <person name="Bechman K.B."/>
            <person name="Herman A."/>
            <person name="Abrahante J.E."/>
            <person name="Garbe J."/>
        </authorList>
    </citation>
    <scope>NUCLEOTIDE SEQUENCE</scope>
    <source>
        <strain evidence="2">Duluth1</strain>
        <tissue evidence="2">Whole animal</tissue>
    </source>
</reference>
<evidence type="ECO:0000313" key="3">
    <source>
        <dbReference type="Proteomes" id="UP000828390"/>
    </source>
</evidence>
<keyword evidence="1" id="KW-0812">Transmembrane</keyword>
<dbReference type="EMBL" id="JAIWYP010000006">
    <property type="protein sequence ID" value="KAH3809209.1"/>
    <property type="molecule type" value="Genomic_DNA"/>
</dbReference>